<protein>
    <submittedName>
        <fullName evidence="2">Uncharacterized protein</fullName>
    </submittedName>
</protein>
<feature type="transmembrane region" description="Helical" evidence="1">
    <location>
        <begin position="79"/>
        <end position="101"/>
    </location>
</feature>
<feature type="transmembrane region" description="Helical" evidence="1">
    <location>
        <begin position="357"/>
        <end position="378"/>
    </location>
</feature>
<keyword evidence="1" id="KW-0812">Transmembrane</keyword>
<reference evidence="2 3" key="1">
    <citation type="submission" date="2020-08" db="EMBL/GenBank/DDBJ databases">
        <title>Genomic Encyclopedia of Type Strains, Phase IV (KMG-IV): sequencing the most valuable type-strain genomes for metagenomic binning, comparative biology and taxonomic classification.</title>
        <authorList>
            <person name="Goeker M."/>
        </authorList>
    </citation>
    <scope>NUCLEOTIDE SEQUENCE [LARGE SCALE GENOMIC DNA]</scope>
    <source>
        <strain evidence="2 3">DSM 103725</strain>
    </source>
</reference>
<name>A0A7X0LLJ0_9BACT</name>
<keyword evidence="3" id="KW-1185">Reference proteome</keyword>
<evidence type="ECO:0000256" key="1">
    <source>
        <dbReference type="SAM" id="Phobius"/>
    </source>
</evidence>
<feature type="transmembrane region" description="Helical" evidence="1">
    <location>
        <begin position="208"/>
        <end position="229"/>
    </location>
</feature>
<accession>A0A7X0LLJ0</accession>
<keyword evidence="1" id="KW-0472">Membrane</keyword>
<dbReference type="AlphaFoldDB" id="A0A7X0LLJ0"/>
<evidence type="ECO:0000313" key="2">
    <source>
        <dbReference type="EMBL" id="MBB6431565.1"/>
    </source>
</evidence>
<organism evidence="2 3">
    <name type="scientific">Algisphaera agarilytica</name>
    <dbReference type="NCBI Taxonomy" id="1385975"/>
    <lineage>
        <taxon>Bacteria</taxon>
        <taxon>Pseudomonadati</taxon>
        <taxon>Planctomycetota</taxon>
        <taxon>Phycisphaerae</taxon>
        <taxon>Phycisphaerales</taxon>
        <taxon>Phycisphaeraceae</taxon>
        <taxon>Algisphaera</taxon>
    </lineage>
</organism>
<proteinExistence type="predicted"/>
<feature type="transmembrane region" description="Helical" evidence="1">
    <location>
        <begin position="177"/>
        <end position="196"/>
    </location>
</feature>
<dbReference type="Proteomes" id="UP000541810">
    <property type="component" value="Unassembled WGS sequence"/>
</dbReference>
<feature type="transmembrane region" description="Helical" evidence="1">
    <location>
        <begin position="331"/>
        <end position="350"/>
    </location>
</feature>
<feature type="transmembrane region" description="Helical" evidence="1">
    <location>
        <begin position="53"/>
        <end position="73"/>
    </location>
</feature>
<feature type="transmembrane region" description="Helical" evidence="1">
    <location>
        <begin position="400"/>
        <end position="420"/>
    </location>
</feature>
<evidence type="ECO:0000313" key="3">
    <source>
        <dbReference type="Proteomes" id="UP000541810"/>
    </source>
</evidence>
<feature type="transmembrane region" description="Helical" evidence="1">
    <location>
        <begin position="146"/>
        <end position="165"/>
    </location>
</feature>
<dbReference type="RefSeq" id="WP_184679022.1">
    <property type="nucleotide sequence ID" value="NZ_JACHGY010000001.1"/>
</dbReference>
<comment type="caution">
    <text evidence="2">The sequence shown here is derived from an EMBL/GenBank/DDBJ whole genome shotgun (WGS) entry which is preliminary data.</text>
</comment>
<gene>
    <name evidence="2" type="ORF">HNQ40_003371</name>
</gene>
<dbReference type="EMBL" id="JACHGY010000001">
    <property type="protein sequence ID" value="MBB6431565.1"/>
    <property type="molecule type" value="Genomic_DNA"/>
</dbReference>
<keyword evidence="1" id="KW-1133">Transmembrane helix</keyword>
<feature type="transmembrane region" description="Helical" evidence="1">
    <location>
        <begin position="241"/>
        <end position="266"/>
    </location>
</feature>
<sequence>MNAEWAIADGNAETVDLAVTNEAETQRPKSTGIIETLTRRFNLRPTDEGAHPWFLLSGLFMVVGCVLLNAAAHQRQDEIGPVLLILAVVTVYEVAVLGIGCRFVGKGRRSGEPRTAREGHQLLGLLVVMTADLTFVFNELSVADLGIGTTLAGLALVWGLTKIGIATRVAGLRLGGTAWAVVVVSLGLTFGAALVARAVGGTGRLPEWFGHAVWWPAAGLLAAGLWAFSDPRGAERAAGLHWLRGLILLVPMTSALMHVLALHWMYHFELEPAYLSPVLLGLSVVIMLRVDRSAPKTRRLAEFCGLIGAVTAMSSRDVWRLELGGLDPIAFTPFRVWLAAAVVGYAVVWWRQRTLGLLLVWPLLGGAALMGHNLGMILDRVTGMFEQVWRAMRWLAPKTLWAWGTIVVGMAFVMLGIGAWTSSRRGGTQP</sequence>